<proteinExistence type="predicted"/>
<feature type="region of interest" description="Disordered" evidence="1">
    <location>
        <begin position="901"/>
        <end position="925"/>
    </location>
</feature>
<evidence type="ECO:0000313" key="3">
    <source>
        <dbReference type="Proteomes" id="UP000664781"/>
    </source>
</evidence>
<protein>
    <submittedName>
        <fullName evidence="2">Uncharacterized protein</fullName>
    </submittedName>
</protein>
<dbReference type="SUPFAM" id="SSF51445">
    <property type="entry name" value="(Trans)glycosidases"/>
    <property type="match status" value="1"/>
</dbReference>
<dbReference type="SUPFAM" id="SSF82171">
    <property type="entry name" value="DPP6 N-terminal domain-like"/>
    <property type="match status" value="1"/>
</dbReference>
<dbReference type="InterPro" id="IPR017853">
    <property type="entry name" value="GH"/>
</dbReference>
<keyword evidence="3" id="KW-1185">Reference proteome</keyword>
<sequence length="925" mass="98770">MTTDPPAPDEEMTAFVERLARRRPELVRLAECLSLAADVERSLLRRVRLRFQPRSSSGLEAELWFSPLVEAAGEHSLQLDPVAATVLRRRLASRPREHVEAVWACTREAHAGAPAVTRWFEELLWVDVFPAAVPAAQLDGRLRRVLAAVGAAGEAADELGRWVLHYVPRLPPWLLRHENARRIQVVSCERLGLEPPPDPFPRPAVTDEEARALARRTVPVGVSARSDGLVLSRPPAPGSRTVFAPGARKVRLEVVSAYAGVPEPVRLEVWEDQSLRLRFVVVERLEADGRRVMTLAHPGSAEEVAAAISAEAGAVHCAVLLSEGAIVLHGPDGTPVGSVPTGADAPARRSLALSPGGSLLAWIEDGTARQRDLTTGREVTVEQTGRAVVACHYPAGGGELVLTYEQQDPSDPGRPVWATDRGDIWARAEAGDGEAPEPGAPVLVGHAPWQVTSVARSPDGRTVAAVGGDARLLHWELPPGGEPVPRETRLGFFADRVFAHADGGWTVAGTGGPLTLTTEDGDRYFITPDTEDCATAGDLASWARGCVVAVARWPGTHDGGEAGLRRLADRLEAAREDGVDCLAVGPFLFTPSDGSQTPGARRVVHPPGWESFPDPGALLSEAHRRGLRILADIELTAVADGPGDPPVASVLGFVRWWLDHGLDGVRVLGRHVPRGLLTDLRHLVDGYDERVLMRVEDMSEPGTTTALSFSASCHVMAGSFVTTPFLLWADAHDANPTAAHTIWGATSLLLNAAGPGVQWGYPLPADGLGDERRRLAAAVLLGLPGCPMLPLEVLRETPVAGLLAVRRDHLALTHGSARLLEPGVPGVPALVREHGNETVLCLVNGAARAETRWVTTANLGGGPGRLLDLLEGSVTECPDDAPVPLTVEAGGVRWLQWLPPGPPRPGTFTRPVPGTPRVRASDVRE</sequence>
<gene>
    <name evidence="2" type="ORF">J1792_24315</name>
</gene>
<dbReference type="InterPro" id="IPR013780">
    <property type="entry name" value="Glyco_hydro_b"/>
</dbReference>
<dbReference type="AlphaFoldDB" id="A0A939FS10"/>
<name>A0A939FS10_9ACTN</name>
<evidence type="ECO:0000256" key="1">
    <source>
        <dbReference type="SAM" id="MobiDB-lite"/>
    </source>
</evidence>
<dbReference type="RefSeq" id="WP_207248211.1">
    <property type="nucleotide sequence ID" value="NZ_JAFMOF010000004.1"/>
</dbReference>
<dbReference type="Gene3D" id="2.130.10.10">
    <property type="entry name" value="YVTN repeat-like/Quinoprotein amine dehydrogenase"/>
    <property type="match status" value="1"/>
</dbReference>
<accession>A0A939FS10</accession>
<evidence type="ECO:0000313" key="2">
    <source>
        <dbReference type="EMBL" id="MBO0655789.1"/>
    </source>
</evidence>
<dbReference type="Proteomes" id="UP000664781">
    <property type="component" value="Unassembled WGS sequence"/>
</dbReference>
<dbReference type="InterPro" id="IPR015943">
    <property type="entry name" value="WD40/YVTN_repeat-like_dom_sf"/>
</dbReference>
<organism evidence="2 3">
    <name type="scientific">Streptomyces triculaminicus</name>
    <dbReference type="NCBI Taxonomy" id="2816232"/>
    <lineage>
        <taxon>Bacteria</taxon>
        <taxon>Bacillati</taxon>
        <taxon>Actinomycetota</taxon>
        <taxon>Actinomycetes</taxon>
        <taxon>Kitasatosporales</taxon>
        <taxon>Streptomycetaceae</taxon>
        <taxon>Streptomyces</taxon>
    </lineage>
</organism>
<reference evidence="2" key="1">
    <citation type="submission" date="2021-03" db="EMBL/GenBank/DDBJ databases">
        <title>Streptomyces strains.</title>
        <authorList>
            <person name="Lund M.B."/>
            <person name="Toerring T."/>
        </authorList>
    </citation>
    <scope>NUCLEOTIDE SEQUENCE</scope>
    <source>
        <strain evidence="2">JCM 4242</strain>
    </source>
</reference>
<dbReference type="Gene3D" id="2.60.40.1180">
    <property type="entry name" value="Golgi alpha-mannosidase II"/>
    <property type="match status" value="1"/>
</dbReference>
<dbReference type="EMBL" id="JAFMOF010000004">
    <property type="protein sequence ID" value="MBO0655789.1"/>
    <property type="molecule type" value="Genomic_DNA"/>
</dbReference>
<dbReference type="Gene3D" id="3.20.20.80">
    <property type="entry name" value="Glycosidases"/>
    <property type="match status" value="1"/>
</dbReference>
<comment type="caution">
    <text evidence="2">The sequence shown here is derived from an EMBL/GenBank/DDBJ whole genome shotgun (WGS) entry which is preliminary data.</text>
</comment>
<feature type="compositionally biased region" description="Low complexity" evidence="1">
    <location>
        <begin position="906"/>
        <end position="918"/>
    </location>
</feature>